<evidence type="ECO:0000259" key="2">
    <source>
        <dbReference type="Pfam" id="PF13511"/>
    </source>
</evidence>
<evidence type="ECO:0000313" key="4">
    <source>
        <dbReference type="Proteomes" id="UP000319732"/>
    </source>
</evidence>
<keyword evidence="4" id="KW-1185">Reference proteome</keyword>
<feature type="region of interest" description="Disordered" evidence="1">
    <location>
        <begin position="116"/>
        <end position="140"/>
    </location>
</feature>
<feature type="domain" description="DUF4124" evidence="2">
    <location>
        <begin position="67"/>
        <end position="103"/>
    </location>
</feature>
<dbReference type="OrthoDB" id="6079871at2"/>
<sequence>MKLYIKFLLFILVLGLAGPFIMKGPDGRPLMDARQFIPDVASWPSRLERWWQRLLSEGETLVEEGPAAVGKTKVYKWRAADGSWRFSDAPNPDGQSEELWLDPDSNVIQSTPLPAQTEGVEKEAAQGPGNGIPLPLTVTPGQASKLIDDARKVQELMDQRNQALQEALGERPKQD</sequence>
<gene>
    <name evidence="3" type="ORF">FKG94_07250</name>
</gene>
<dbReference type="AlphaFoldDB" id="A0A545TZA9"/>
<dbReference type="InterPro" id="IPR025392">
    <property type="entry name" value="DUF4124"/>
</dbReference>
<organism evidence="3 4">
    <name type="scientific">Exilibacterium tricleocarpae</name>
    <dbReference type="NCBI Taxonomy" id="2591008"/>
    <lineage>
        <taxon>Bacteria</taxon>
        <taxon>Pseudomonadati</taxon>
        <taxon>Pseudomonadota</taxon>
        <taxon>Gammaproteobacteria</taxon>
        <taxon>Cellvibrionales</taxon>
        <taxon>Cellvibrionaceae</taxon>
        <taxon>Exilibacterium</taxon>
    </lineage>
</organism>
<evidence type="ECO:0000313" key="3">
    <source>
        <dbReference type="EMBL" id="TQV82523.1"/>
    </source>
</evidence>
<dbReference type="RefSeq" id="WP_142903539.1">
    <property type="nucleotide sequence ID" value="NZ_ML660090.1"/>
</dbReference>
<proteinExistence type="predicted"/>
<name>A0A545TZA9_9GAMM</name>
<dbReference type="EMBL" id="VHSG01000007">
    <property type="protein sequence ID" value="TQV82523.1"/>
    <property type="molecule type" value="Genomic_DNA"/>
</dbReference>
<protein>
    <submittedName>
        <fullName evidence="3">DUF4124 domain-containing protein</fullName>
    </submittedName>
</protein>
<evidence type="ECO:0000256" key="1">
    <source>
        <dbReference type="SAM" id="MobiDB-lite"/>
    </source>
</evidence>
<dbReference type="Pfam" id="PF13511">
    <property type="entry name" value="DUF4124"/>
    <property type="match status" value="1"/>
</dbReference>
<comment type="caution">
    <text evidence="3">The sequence shown here is derived from an EMBL/GenBank/DDBJ whole genome shotgun (WGS) entry which is preliminary data.</text>
</comment>
<reference evidence="3 4" key="1">
    <citation type="submission" date="2019-06" db="EMBL/GenBank/DDBJ databases">
        <title>Whole genome sequence for Cellvibrionaceae sp. R142.</title>
        <authorList>
            <person name="Wang G."/>
        </authorList>
    </citation>
    <scope>NUCLEOTIDE SEQUENCE [LARGE SCALE GENOMIC DNA]</scope>
    <source>
        <strain evidence="3 4">R142</strain>
    </source>
</reference>
<accession>A0A545TZA9</accession>
<dbReference type="Proteomes" id="UP000319732">
    <property type="component" value="Unassembled WGS sequence"/>
</dbReference>